<comment type="caution">
    <text evidence="1">The sequence shown here is derived from an EMBL/GenBank/DDBJ whole genome shotgun (WGS) entry which is preliminary data.</text>
</comment>
<gene>
    <name evidence="1" type="ORF">COW24_03165</name>
</gene>
<evidence type="ECO:0000313" key="1">
    <source>
        <dbReference type="EMBL" id="PIW36932.1"/>
    </source>
</evidence>
<dbReference type="AlphaFoldDB" id="A0A2M7H3X2"/>
<evidence type="ECO:0000313" key="2">
    <source>
        <dbReference type="Proteomes" id="UP000230292"/>
    </source>
</evidence>
<organism evidence="1 2">
    <name type="scientific">Candidatus Kerfeldbacteria bacterium CG15_BIG_FIL_POST_REV_8_21_14_020_45_12</name>
    <dbReference type="NCBI Taxonomy" id="2014247"/>
    <lineage>
        <taxon>Bacteria</taxon>
        <taxon>Candidatus Kerfeldiibacteriota</taxon>
    </lineage>
</organism>
<proteinExistence type="predicted"/>
<name>A0A2M7H3X2_9BACT</name>
<dbReference type="Proteomes" id="UP000230292">
    <property type="component" value="Unassembled WGS sequence"/>
</dbReference>
<sequence length="195" mass="20483">MRKNLLWSVPIIALVLLGAGCGESLGKKVDDQVDSAQATASDKIAQEAAERAMEKELEKNGQDGNVDVDDKSISITTGEGEFAIGENVALPSGFPSEIPIYNGSKISTASASSETKEYSASLNTEDTYEDVVSFYKDALNSNGWTLGDTNTADLNGSGFTHLEATGHDLSLNVTVTSGVSFGDGKIQILLATEAK</sequence>
<evidence type="ECO:0008006" key="3">
    <source>
        <dbReference type="Google" id="ProtNLM"/>
    </source>
</evidence>
<dbReference type="EMBL" id="PFGC01000037">
    <property type="protein sequence ID" value="PIW36932.1"/>
    <property type="molecule type" value="Genomic_DNA"/>
</dbReference>
<protein>
    <recommendedName>
        <fullName evidence="3">Lipoprotein</fullName>
    </recommendedName>
</protein>
<reference evidence="1 2" key="1">
    <citation type="submission" date="2017-09" db="EMBL/GenBank/DDBJ databases">
        <title>Depth-based differentiation of microbial function through sediment-hosted aquifers and enrichment of novel symbionts in the deep terrestrial subsurface.</title>
        <authorList>
            <person name="Probst A.J."/>
            <person name="Ladd B."/>
            <person name="Jarett J.K."/>
            <person name="Geller-Mcgrath D.E."/>
            <person name="Sieber C.M."/>
            <person name="Emerson J.B."/>
            <person name="Anantharaman K."/>
            <person name="Thomas B.C."/>
            <person name="Malmstrom R."/>
            <person name="Stieglmeier M."/>
            <person name="Klingl A."/>
            <person name="Woyke T."/>
            <person name="Ryan C.M."/>
            <person name="Banfield J.F."/>
        </authorList>
    </citation>
    <scope>NUCLEOTIDE SEQUENCE [LARGE SCALE GENOMIC DNA]</scope>
    <source>
        <strain evidence="1">CG15_BIG_FIL_POST_REV_8_21_14_020_45_12</strain>
    </source>
</reference>
<dbReference type="PROSITE" id="PS51257">
    <property type="entry name" value="PROKAR_LIPOPROTEIN"/>
    <property type="match status" value="1"/>
</dbReference>
<accession>A0A2M7H3X2</accession>